<proteinExistence type="inferred from homology"/>
<dbReference type="SUPFAM" id="SSF51735">
    <property type="entry name" value="NAD(P)-binding Rossmann-fold domains"/>
    <property type="match status" value="2"/>
</dbReference>
<keyword evidence="2" id="KW-0812">Transmembrane</keyword>
<organism evidence="4 5">
    <name type="scientific">Collimonas fungivorans (strain Ter331)</name>
    <dbReference type="NCBI Taxonomy" id="1005048"/>
    <lineage>
        <taxon>Bacteria</taxon>
        <taxon>Pseudomonadati</taxon>
        <taxon>Pseudomonadota</taxon>
        <taxon>Betaproteobacteria</taxon>
        <taxon>Burkholderiales</taxon>
        <taxon>Oxalobacteraceae</taxon>
        <taxon>Collimonas</taxon>
    </lineage>
</organism>
<feature type="transmembrane region" description="Helical" evidence="2">
    <location>
        <begin position="46"/>
        <end position="67"/>
    </location>
</feature>
<dbReference type="Pfam" id="PF13727">
    <property type="entry name" value="CoA_binding_3"/>
    <property type="match status" value="1"/>
</dbReference>
<feature type="transmembrane region" description="Helical" evidence="2">
    <location>
        <begin position="132"/>
        <end position="151"/>
    </location>
</feature>
<dbReference type="HOGENOM" id="CLU_013560_6_0_4"/>
<feature type="transmembrane region" description="Helical" evidence="2">
    <location>
        <begin position="106"/>
        <end position="125"/>
    </location>
</feature>
<protein>
    <submittedName>
        <fullName evidence="4">Nucleoside-diphosphate sugar epimerase/dehydratase</fullName>
    </submittedName>
</protein>
<dbReference type="PANTHER" id="PTHR43318">
    <property type="entry name" value="UDP-N-ACETYLGLUCOSAMINE 4,6-DEHYDRATASE"/>
    <property type="match status" value="1"/>
</dbReference>
<feature type="transmembrane region" description="Helical" evidence="2">
    <location>
        <begin position="14"/>
        <end position="34"/>
    </location>
</feature>
<accession>G0AI64</accession>
<dbReference type="EMBL" id="CP002745">
    <property type="protein sequence ID" value="AEK60647.1"/>
    <property type="molecule type" value="Genomic_DNA"/>
</dbReference>
<dbReference type="CDD" id="cd05237">
    <property type="entry name" value="UDP_invert_4-6DH_SDR_e"/>
    <property type="match status" value="1"/>
</dbReference>
<name>G0AI64_COLFT</name>
<keyword evidence="5" id="KW-1185">Reference proteome</keyword>
<reference evidence="4 5" key="3">
    <citation type="journal article" date="2008" name="FEMS Microbiol. Ecol.">
        <title>Identification and characterization of genes underlying chitinolysis in Collimonas fungivorans Ter331.</title>
        <authorList>
            <person name="Fritsche K."/>
            <person name="de Boer W."/>
            <person name="Gerards S."/>
            <person name="van den Berg M."/>
            <person name="van Veen J.A."/>
            <person name="Leveau J.H."/>
        </authorList>
    </citation>
    <scope>NUCLEOTIDE SEQUENCE [LARGE SCALE GENOMIC DNA]</scope>
    <source>
        <strain evidence="4 5">Ter331</strain>
    </source>
</reference>
<evidence type="ECO:0000313" key="5">
    <source>
        <dbReference type="Proteomes" id="UP000008392"/>
    </source>
</evidence>
<dbReference type="PANTHER" id="PTHR43318:SF1">
    <property type="entry name" value="POLYSACCHARIDE BIOSYNTHESIS PROTEIN EPSC-RELATED"/>
    <property type="match status" value="1"/>
</dbReference>
<gene>
    <name evidence="4" type="primary">wbpM</name>
    <name evidence="4" type="ordered locus">CFU_0813</name>
</gene>
<evidence type="ECO:0000256" key="1">
    <source>
        <dbReference type="ARBA" id="ARBA00007430"/>
    </source>
</evidence>
<dbReference type="Gene3D" id="3.40.50.720">
    <property type="entry name" value="NAD(P)-binding Rossmann-like Domain"/>
    <property type="match status" value="2"/>
</dbReference>
<sequence>MISFLNLSRLHKQVIAATADLILLPVTFCLAIWLRHDGLSSWLLHQYGLLIVAAPFISIPIFIRLGLYRAVIRFIDHKIVYVVVLGVTLSVITLGAIGTFTQTAGYSRAVFGIYWVSAILYVAASRFLARGYLLRVSGIVGVVPVAIYGAGQAGTQLASALRAGNEYLPVAFIDDKKELQKATIAGIKVFDAEDLPNLIARYKVKEILLAMPSLSKLQQKHILDKLEPLKVKIKVTPPIKSLINGELRVQDIREVEIEDLLGRDPVEPNPELISACIVDKSVMVTGAGGSIGSELCRQIIRQRPSRLILLEMSEYGLYAIEQELSELQRNIGFNIELLPFLGSVLETEKCARIMRTFSVETVYHAAAYKHVPLVEHNPIEGIRNNVFGTLSVAKAAMASGVKSFVLISTDKAVRPTNVMGSTKRFAELILQAFSRVQGKSPSKTRFCMVRFGNVLGSSGSVVPLFRKQIMAGGPITLTHPEITRYFMTIPEAAQLVLQAGAMGQGGDVFVLDMGEPVKIIDLAKRMVHLSGLEVLSDLTPDGTIEINHVGLRPGEKLYEELLIGENVEGTEHPLIMRAQEVEIPWAILEDLLAKLEDACAAFEYEDIRALLLRTVAEYSPQCGIEDFIWRAKHRITGADAGDVMLH</sequence>
<keyword evidence="2" id="KW-0472">Membrane</keyword>
<evidence type="ECO:0000259" key="3">
    <source>
        <dbReference type="Pfam" id="PF02719"/>
    </source>
</evidence>
<dbReference type="STRING" id="1005048.CFU_0813"/>
<keyword evidence="2" id="KW-1133">Transmembrane helix</keyword>
<reference evidence="5" key="6">
    <citation type="submission" date="2011-05" db="EMBL/GenBank/DDBJ databases">
        <title>Complete sequence of Collimonas fungivorans Ter331.</title>
        <authorList>
            <person name="Leveau J.H."/>
        </authorList>
    </citation>
    <scope>NUCLEOTIDE SEQUENCE [LARGE SCALE GENOMIC DNA]</scope>
    <source>
        <strain evidence="5">Ter331</strain>
    </source>
</reference>
<reference evidence="4 5" key="1">
    <citation type="journal article" date="2004" name="Environ. Microbiol.">
        <title>Phylogeny-function analysis of (meta)genomic libraries: screening for expression of ribosomal RNA genes by large-insert library fluorescent in situ hybridization (LIL-FISH).</title>
        <authorList>
            <person name="Leveau J.H."/>
            <person name="Gerards S."/>
            <person name="de Boer W."/>
            <person name="van Veen J.A."/>
        </authorList>
    </citation>
    <scope>NUCLEOTIDE SEQUENCE [LARGE SCALE GENOMIC DNA]</scope>
    <source>
        <strain evidence="4 5">Ter331</strain>
    </source>
</reference>
<comment type="similarity">
    <text evidence="1">Belongs to the polysaccharide synthase family.</text>
</comment>
<evidence type="ECO:0000313" key="4">
    <source>
        <dbReference type="EMBL" id="AEK60647.1"/>
    </source>
</evidence>
<feature type="domain" description="Polysaccharide biosynthesis protein CapD-like" evidence="3">
    <location>
        <begin position="282"/>
        <end position="579"/>
    </location>
</feature>
<reference evidence="4 5" key="4">
    <citation type="journal article" date="2010" name="Environ. Microbiol.">
        <title>The bacterial genus Collimonas: mycophagy, weathering and other adaptive solutions to life in oligotrophic soil environments.</title>
        <authorList>
            <person name="Leveau J.H."/>
            <person name="Uroz S."/>
            <person name="de Boer W."/>
        </authorList>
    </citation>
    <scope>NUCLEOTIDE SEQUENCE [LARGE SCALE GENOMIC DNA]</scope>
    <source>
        <strain evidence="4 5">Ter331</strain>
    </source>
</reference>
<feature type="transmembrane region" description="Helical" evidence="2">
    <location>
        <begin position="79"/>
        <end position="100"/>
    </location>
</feature>
<dbReference type="InterPro" id="IPR003869">
    <property type="entry name" value="Polysac_CapD-like"/>
</dbReference>
<dbReference type="KEGG" id="cfu:CFU_0813"/>
<dbReference type="InterPro" id="IPR036291">
    <property type="entry name" value="NAD(P)-bd_dom_sf"/>
</dbReference>
<dbReference type="Pfam" id="PF02719">
    <property type="entry name" value="Polysacc_synt_2"/>
    <property type="match status" value="1"/>
</dbReference>
<reference evidence="4 5" key="2">
    <citation type="journal article" date="2006" name="J. Microbiol. Methods">
        <title>Genomic flank-sequencing of plasposon insertion sites for rapid identification of functional genes.</title>
        <authorList>
            <person name="Leveau J.H."/>
            <person name="Gerards S."/>
            <person name="Fritsche K."/>
            <person name="Zondag G."/>
            <person name="van Veen J.A."/>
        </authorList>
    </citation>
    <scope>NUCLEOTIDE SEQUENCE [LARGE SCALE GENOMIC DNA]</scope>
    <source>
        <strain evidence="4 5">Ter331</strain>
    </source>
</reference>
<reference evidence="4 5" key="5">
    <citation type="journal article" date="2011" name="ISME J.">
        <title>Dual transcriptional profiling of a bacterial/fungal confrontation: Collimonas fungivorans versus Aspergillus niger.</title>
        <authorList>
            <person name="Mela F."/>
            <person name="Fritsche K."/>
            <person name="de Boer W."/>
            <person name="van Veen J.A."/>
            <person name="de Graaff L.H."/>
            <person name="van den Berg M."/>
            <person name="Leveau J.H."/>
        </authorList>
    </citation>
    <scope>NUCLEOTIDE SEQUENCE [LARGE SCALE GENOMIC DNA]</scope>
    <source>
        <strain evidence="4 5">Ter331</strain>
    </source>
</reference>
<dbReference type="InterPro" id="IPR051203">
    <property type="entry name" value="Polysaccharide_Synthase-Rel"/>
</dbReference>
<evidence type="ECO:0000256" key="2">
    <source>
        <dbReference type="SAM" id="Phobius"/>
    </source>
</evidence>
<dbReference type="Proteomes" id="UP000008392">
    <property type="component" value="Chromosome"/>
</dbReference>
<dbReference type="RefSeq" id="WP_014004802.1">
    <property type="nucleotide sequence ID" value="NC_015856.1"/>
</dbReference>
<dbReference type="eggNOG" id="COG1086">
    <property type="taxonomic scope" value="Bacteria"/>
</dbReference>
<dbReference type="AlphaFoldDB" id="G0AI64"/>